<proteinExistence type="predicted"/>
<evidence type="ECO:0000313" key="1">
    <source>
        <dbReference type="EMBL" id="MFC6154739.1"/>
    </source>
</evidence>
<evidence type="ECO:0008006" key="3">
    <source>
        <dbReference type="Google" id="ProtNLM"/>
    </source>
</evidence>
<comment type="caution">
    <text evidence="1">The sequence shown here is derived from an EMBL/GenBank/DDBJ whole genome shotgun (WGS) entry which is preliminary data.</text>
</comment>
<keyword evidence="2" id="KW-1185">Reference proteome</keyword>
<dbReference type="EMBL" id="JBHSQI010000009">
    <property type="protein sequence ID" value="MFC6154739.1"/>
    <property type="molecule type" value="Genomic_DNA"/>
</dbReference>
<sequence length="309" mass="34161">MTPHEHLRRQDGVVSRRQLLAGGLTENDVRRLLRRRNLVRVHPGVMVDHNGPLTHRQRLWAAVLLGAPAALWGPSALSPTTTAGAGASGPVHVAVDLTRRVNSVSGVRVHRVSGLEGLVLWNGAPPRVRAEVALVEVAATAHDELTAIAVLADAVRNRTTTPERLRAELSRRRALRRRRLLTDVVGDLVDGTDSVLELRYLTDVERAHGLPRGERQARLEGLRARHDVVHRDERVVVELDGRAHHSSTHDRFRDLERDTSALLAGHVTVRVGWGQVVGHPCRTARTVAELLRARGWTGAVRRCPRCEPN</sequence>
<accession>A0ABW1R1K0</accession>
<reference evidence="2" key="1">
    <citation type="journal article" date="2019" name="Int. J. Syst. Evol. Microbiol.">
        <title>The Global Catalogue of Microorganisms (GCM) 10K type strain sequencing project: providing services to taxonomists for standard genome sequencing and annotation.</title>
        <authorList>
            <consortium name="The Broad Institute Genomics Platform"/>
            <consortium name="The Broad Institute Genome Sequencing Center for Infectious Disease"/>
            <person name="Wu L."/>
            <person name="Ma J."/>
        </authorList>
    </citation>
    <scope>NUCLEOTIDE SEQUENCE [LARGE SCALE GENOMIC DNA]</scope>
    <source>
        <strain evidence="2">DFY28</strain>
    </source>
</reference>
<dbReference type="RefSeq" id="WP_128219210.1">
    <property type="nucleotide sequence ID" value="NZ_CP034929.1"/>
</dbReference>
<evidence type="ECO:0000313" key="2">
    <source>
        <dbReference type="Proteomes" id="UP001596098"/>
    </source>
</evidence>
<dbReference type="Proteomes" id="UP001596098">
    <property type="component" value="Unassembled WGS sequence"/>
</dbReference>
<protein>
    <recommendedName>
        <fullName evidence="3">DUF559 domain-containing protein</fullName>
    </recommendedName>
</protein>
<organism evidence="1 2">
    <name type="scientific">Nocardioides yefusunii</name>
    <dbReference type="NCBI Taxonomy" id="2500546"/>
    <lineage>
        <taxon>Bacteria</taxon>
        <taxon>Bacillati</taxon>
        <taxon>Actinomycetota</taxon>
        <taxon>Actinomycetes</taxon>
        <taxon>Propionibacteriales</taxon>
        <taxon>Nocardioidaceae</taxon>
        <taxon>Nocardioides</taxon>
    </lineage>
</organism>
<name>A0ABW1R1K0_9ACTN</name>
<gene>
    <name evidence="1" type="ORF">ACFPWU_13805</name>
</gene>